<sequence length="311" mass="34985">MAEMKDTSSKPSPVDRLKAIEKQAIKKARKTPAVPSPQMSLALWPDSVRGVPNAVLRGSLFTVSKTREAFKKRELLAAVDGIEVRFMGIRFNQTDLDVWEMLLHLARLQPLGNQVAFHAHAFLKALGRKTGGKDHEQLKEEIARLQSGTVEVTWTKNGKTFGGSLVSEYYRDEETQRYVVVFSTKMLSLYEGGYSHINWEQRAALGNNSLAKWLHGFYATHAAPLPYKVETLKTLCGSTTKALWEFRRMLKNALAELVEVGAIKDWEISWDDLVRIENKPSLSQIKHINKASAPTRRNRSKTSAGLKKAPI</sequence>
<gene>
    <name evidence="2" type="ORF">CR155_20405</name>
</gene>
<dbReference type="InterPro" id="IPR010751">
    <property type="entry name" value="TrfA"/>
</dbReference>
<protein>
    <submittedName>
        <fullName evidence="2">TrfA protein</fullName>
    </submittedName>
</protein>
<evidence type="ECO:0000256" key="1">
    <source>
        <dbReference type="SAM" id="MobiDB-lite"/>
    </source>
</evidence>
<dbReference type="OrthoDB" id="8481003at2"/>
<evidence type="ECO:0000313" key="2">
    <source>
        <dbReference type="EMBL" id="PLC52011.1"/>
    </source>
</evidence>
<feature type="region of interest" description="Disordered" evidence="1">
    <location>
        <begin position="289"/>
        <end position="311"/>
    </location>
</feature>
<name>A0A2N4UAF9_9BURK</name>
<accession>A0A2N4UAF9</accession>
<dbReference type="Pfam" id="PF07042">
    <property type="entry name" value="TrfA"/>
    <property type="match status" value="1"/>
</dbReference>
<keyword evidence="3" id="KW-1185">Reference proteome</keyword>
<organism evidence="2 3">
    <name type="scientific">Pollutimonas nitritireducens</name>
    <dbReference type="NCBI Taxonomy" id="2045209"/>
    <lineage>
        <taxon>Bacteria</taxon>
        <taxon>Pseudomonadati</taxon>
        <taxon>Pseudomonadota</taxon>
        <taxon>Betaproteobacteria</taxon>
        <taxon>Burkholderiales</taxon>
        <taxon>Alcaligenaceae</taxon>
        <taxon>Pollutimonas</taxon>
    </lineage>
</organism>
<comment type="caution">
    <text evidence="2">The sequence shown here is derived from an EMBL/GenBank/DDBJ whole genome shotgun (WGS) entry which is preliminary data.</text>
</comment>
<dbReference type="Proteomes" id="UP000234328">
    <property type="component" value="Unassembled WGS sequence"/>
</dbReference>
<dbReference type="RefSeq" id="WP_102071892.1">
    <property type="nucleotide sequence ID" value="NZ_PDNV01000023.1"/>
</dbReference>
<dbReference type="EMBL" id="PDNV01000023">
    <property type="protein sequence ID" value="PLC52011.1"/>
    <property type="molecule type" value="Genomic_DNA"/>
</dbReference>
<evidence type="ECO:0000313" key="3">
    <source>
        <dbReference type="Proteomes" id="UP000234328"/>
    </source>
</evidence>
<proteinExistence type="predicted"/>
<reference evidence="2 3" key="1">
    <citation type="submission" date="2017-10" db="EMBL/GenBank/DDBJ databases">
        <title>Two draft genome sequences of Pusillimonas sp. strains isolated from a nitrate- and radionuclide-contaminated groundwater in Russia.</title>
        <authorList>
            <person name="Grouzdev D.S."/>
            <person name="Tourova T.P."/>
            <person name="Goeva M.A."/>
            <person name="Babich T.L."/>
            <person name="Sokolova D.S."/>
            <person name="Abdullin R."/>
            <person name="Poltaraus A.B."/>
            <person name="Toshchakov S.V."/>
            <person name="Nazina T.N."/>
        </authorList>
    </citation>
    <scope>NUCLEOTIDE SEQUENCE [LARGE SCALE GENOMIC DNA]</scope>
    <source>
        <strain evidence="2 3">JR1/69-2-13</strain>
    </source>
</reference>
<dbReference type="AlphaFoldDB" id="A0A2N4UAF9"/>